<dbReference type="EMBL" id="WWEO01000045">
    <property type="protein sequence ID" value="NCD72062.1"/>
    <property type="molecule type" value="Genomic_DNA"/>
</dbReference>
<organism evidence="3 4">
    <name type="scientific">Mucilaginibacter agri</name>
    <dbReference type="NCBI Taxonomy" id="2695265"/>
    <lineage>
        <taxon>Bacteria</taxon>
        <taxon>Pseudomonadati</taxon>
        <taxon>Bacteroidota</taxon>
        <taxon>Sphingobacteriia</taxon>
        <taxon>Sphingobacteriales</taxon>
        <taxon>Sphingobacteriaceae</taxon>
        <taxon>Mucilaginibacter</taxon>
    </lineage>
</organism>
<comment type="caution">
    <text evidence="3">The sequence shown here is derived from an EMBL/GenBank/DDBJ whole genome shotgun (WGS) entry which is preliminary data.</text>
</comment>
<dbReference type="InterPro" id="IPR000572">
    <property type="entry name" value="OxRdtase_Mopterin-bd_dom"/>
</dbReference>
<dbReference type="AlphaFoldDB" id="A0A965ZLZ4"/>
<accession>A0A965ZLZ4</accession>
<keyword evidence="4" id="KW-1185">Reference proteome</keyword>
<evidence type="ECO:0000313" key="3">
    <source>
        <dbReference type="EMBL" id="NCD72062.1"/>
    </source>
</evidence>
<sequence length="168" mass="18008">MKNIKIATFALALALTGLFSVQVYAQTAEVAIGGDVAQPYKLDAATFATLKQVSVKVTANDGREHEYTGISLYDILTKAEAIPNKQLRGKSLTKYALISAADGYQVVIALPEIDPAFTDKVIILANKEDGEDLAANFGPYRLIVPGDKKPARSAMRVVAIDVLTAKKP</sequence>
<dbReference type="Proteomes" id="UP000638732">
    <property type="component" value="Unassembled WGS sequence"/>
</dbReference>
<dbReference type="Gene3D" id="3.90.420.10">
    <property type="entry name" value="Oxidoreductase, molybdopterin-binding domain"/>
    <property type="match status" value="1"/>
</dbReference>
<evidence type="ECO:0000313" key="4">
    <source>
        <dbReference type="Proteomes" id="UP000638732"/>
    </source>
</evidence>
<proteinExistence type="predicted"/>
<evidence type="ECO:0000256" key="1">
    <source>
        <dbReference type="SAM" id="SignalP"/>
    </source>
</evidence>
<feature type="domain" description="Oxidoreductase molybdopterin-binding" evidence="2">
    <location>
        <begin position="29"/>
        <end position="146"/>
    </location>
</feature>
<dbReference type="Pfam" id="PF00174">
    <property type="entry name" value="Oxidored_molyb"/>
    <property type="match status" value="1"/>
</dbReference>
<feature type="signal peptide" evidence="1">
    <location>
        <begin position="1"/>
        <end position="25"/>
    </location>
</feature>
<dbReference type="RefSeq" id="WP_166588029.1">
    <property type="nucleotide sequence ID" value="NZ_WWEO01000045.1"/>
</dbReference>
<keyword evidence="1" id="KW-0732">Signal</keyword>
<evidence type="ECO:0000259" key="2">
    <source>
        <dbReference type="Pfam" id="PF00174"/>
    </source>
</evidence>
<dbReference type="InterPro" id="IPR036374">
    <property type="entry name" value="OxRdtase_Mopterin-bd_sf"/>
</dbReference>
<reference evidence="3" key="1">
    <citation type="submission" date="2020-01" db="EMBL/GenBank/DDBJ databases">
        <authorList>
            <person name="Seo Y.L."/>
        </authorList>
    </citation>
    <scope>NUCLEOTIDE SEQUENCE</scope>
    <source>
        <strain evidence="3">R11</strain>
    </source>
</reference>
<reference evidence="3" key="2">
    <citation type="submission" date="2020-10" db="EMBL/GenBank/DDBJ databases">
        <title>Mucilaginibacter sp. nov., isolated from soil.</title>
        <authorList>
            <person name="Jeon C.O."/>
        </authorList>
    </citation>
    <scope>NUCLEOTIDE SEQUENCE</scope>
    <source>
        <strain evidence="3">R11</strain>
    </source>
</reference>
<dbReference type="SUPFAM" id="SSF56524">
    <property type="entry name" value="Oxidoreductase molybdopterin-binding domain"/>
    <property type="match status" value="1"/>
</dbReference>
<gene>
    <name evidence="3" type="ORF">GSY63_22045</name>
</gene>
<protein>
    <submittedName>
        <fullName evidence="3">Molybdopterin-binding protein</fullName>
    </submittedName>
</protein>
<name>A0A965ZLZ4_9SPHI</name>
<feature type="chain" id="PRO_5036936747" evidence="1">
    <location>
        <begin position="26"/>
        <end position="168"/>
    </location>
</feature>